<organism evidence="1 2">
    <name type="scientific">Saprolegnia parasitica (strain CBS 223.65)</name>
    <dbReference type="NCBI Taxonomy" id="695850"/>
    <lineage>
        <taxon>Eukaryota</taxon>
        <taxon>Sar</taxon>
        <taxon>Stramenopiles</taxon>
        <taxon>Oomycota</taxon>
        <taxon>Saprolegniomycetes</taxon>
        <taxon>Saprolegniales</taxon>
        <taxon>Saprolegniaceae</taxon>
        <taxon>Saprolegnia</taxon>
    </lineage>
</organism>
<accession>A0A067BS94</accession>
<dbReference type="KEGG" id="spar:SPRG_13702"/>
<dbReference type="VEuPathDB" id="FungiDB:SPRG_13702"/>
<dbReference type="EMBL" id="KK583289">
    <property type="protein sequence ID" value="KDO21389.1"/>
    <property type="molecule type" value="Genomic_DNA"/>
</dbReference>
<dbReference type="RefSeq" id="XP_012207944.1">
    <property type="nucleotide sequence ID" value="XM_012352554.1"/>
</dbReference>
<dbReference type="GeneID" id="24135565"/>
<reference evidence="1 2" key="1">
    <citation type="journal article" date="2013" name="PLoS Genet.">
        <title>Distinctive expansion of potential virulence genes in the genome of the oomycete fish pathogen Saprolegnia parasitica.</title>
        <authorList>
            <person name="Jiang R.H."/>
            <person name="de Bruijn I."/>
            <person name="Haas B.J."/>
            <person name="Belmonte R."/>
            <person name="Lobach L."/>
            <person name="Christie J."/>
            <person name="van den Ackerveken G."/>
            <person name="Bottin A."/>
            <person name="Bulone V."/>
            <person name="Diaz-Moreno S.M."/>
            <person name="Dumas B."/>
            <person name="Fan L."/>
            <person name="Gaulin E."/>
            <person name="Govers F."/>
            <person name="Grenville-Briggs L.J."/>
            <person name="Horner N.R."/>
            <person name="Levin J.Z."/>
            <person name="Mammella M."/>
            <person name="Meijer H.J."/>
            <person name="Morris P."/>
            <person name="Nusbaum C."/>
            <person name="Oome S."/>
            <person name="Phillips A.J."/>
            <person name="van Rooyen D."/>
            <person name="Rzeszutek E."/>
            <person name="Saraiva M."/>
            <person name="Secombes C.J."/>
            <person name="Seidl M.F."/>
            <person name="Snel B."/>
            <person name="Stassen J.H."/>
            <person name="Sykes S."/>
            <person name="Tripathy S."/>
            <person name="van den Berg H."/>
            <person name="Vega-Arreguin J.C."/>
            <person name="Wawra S."/>
            <person name="Young S.K."/>
            <person name="Zeng Q."/>
            <person name="Dieguez-Uribeondo J."/>
            <person name="Russ C."/>
            <person name="Tyler B.M."/>
            <person name="van West P."/>
        </authorList>
    </citation>
    <scope>NUCLEOTIDE SEQUENCE [LARGE SCALE GENOMIC DNA]</scope>
    <source>
        <strain evidence="1 2">CBS 223.65</strain>
    </source>
</reference>
<gene>
    <name evidence="1" type="ORF">SPRG_13702</name>
</gene>
<sequence length="116" mass="12724">MLHALEDIIAAVDRHLVGKEKIAAIERSSPMGLTQLKRYIKMKKETGAIVVGKVGARKKYVAGRAPKKTAAENGFETCGAWPLSLVAMDKHVEKQKVNGVRSTLDIEAWIKLHCSS</sequence>
<dbReference type="AlphaFoldDB" id="A0A067BS94"/>
<name>A0A067BS94_SAPPC</name>
<dbReference type="Proteomes" id="UP000030745">
    <property type="component" value="Unassembled WGS sequence"/>
</dbReference>
<keyword evidence="2" id="KW-1185">Reference proteome</keyword>
<protein>
    <submittedName>
        <fullName evidence="1">Uncharacterized protein</fullName>
    </submittedName>
</protein>
<evidence type="ECO:0000313" key="2">
    <source>
        <dbReference type="Proteomes" id="UP000030745"/>
    </source>
</evidence>
<evidence type="ECO:0000313" key="1">
    <source>
        <dbReference type="EMBL" id="KDO21389.1"/>
    </source>
</evidence>
<dbReference type="OrthoDB" id="29290at4764"/>
<proteinExistence type="predicted"/>